<proteinExistence type="predicted"/>
<accession>A0ABY7W193</accession>
<dbReference type="EMBL" id="CP117812">
    <property type="protein sequence ID" value="WDE98754.1"/>
    <property type="molecule type" value="Genomic_DNA"/>
</dbReference>
<name>A0ABY7W193_9BACT</name>
<keyword evidence="1" id="KW-0732">Signal</keyword>
<protein>
    <submittedName>
        <fullName evidence="2">Uncharacterized protein</fullName>
    </submittedName>
</protein>
<gene>
    <name evidence="2" type="ORF">PQO03_13000</name>
</gene>
<sequence>MKKLIVCLMSLCYVSFAANEVNKVEAEKLIVSGTFKQTSYGTLFTNEKGEEFMVLKNSHEKIKALLDKEVEMTVKVKQGKHRK</sequence>
<feature type="chain" id="PRO_5046526639" evidence="1">
    <location>
        <begin position="18"/>
        <end position="83"/>
    </location>
</feature>
<dbReference type="RefSeq" id="WP_274153623.1">
    <property type="nucleotide sequence ID" value="NZ_CP117812.1"/>
</dbReference>
<evidence type="ECO:0000313" key="3">
    <source>
        <dbReference type="Proteomes" id="UP001214250"/>
    </source>
</evidence>
<reference evidence="2 3" key="1">
    <citation type="submission" date="2023-02" db="EMBL/GenBank/DDBJ databases">
        <title>Genome sequence of Lentisphaera profundi SAORIC-696.</title>
        <authorList>
            <person name="Kim e."/>
            <person name="Cho J.-C."/>
            <person name="Choi A."/>
            <person name="Kang I."/>
        </authorList>
    </citation>
    <scope>NUCLEOTIDE SEQUENCE [LARGE SCALE GENOMIC DNA]</scope>
    <source>
        <strain evidence="2 3">SAORIC-696</strain>
    </source>
</reference>
<evidence type="ECO:0000313" key="2">
    <source>
        <dbReference type="EMBL" id="WDE98754.1"/>
    </source>
</evidence>
<keyword evidence="3" id="KW-1185">Reference proteome</keyword>
<evidence type="ECO:0000256" key="1">
    <source>
        <dbReference type="SAM" id="SignalP"/>
    </source>
</evidence>
<organism evidence="2 3">
    <name type="scientific">Lentisphaera profundi</name>
    <dbReference type="NCBI Taxonomy" id="1658616"/>
    <lineage>
        <taxon>Bacteria</taxon>
        <taxon>Pseudomonadati</taxon>
        <taxon>Lentisphaerota</taxon>
        <taxon>Lentisphaeria</taxon>
        <taxon>Lentisphaerales</taxon>
        <taxon>Lentisphaeraceae</taxon>
        <taxon>Lentisphaera</taxon>
    </lineage>
</organism>
<feature type="signal peptide" evidence="1">
    <location>
        <begin position="1"/>
        <end position="17"/>
    </location>
</feature>
<dbReference type="Proteomes" id="UP001214250">
    <property type="component" value="Chromosome 2"/>
</dbReference>